<dbReference type="SMART" id="SM00360">
    <property type="entry name" value="RRM"/>
    <property type="match status" value="2"/>
</dbReference>
<feature type="compositionally biased region" description="Basic residues" evidence="6">
    <location>
        <begin position="115"/>
        <end position="124"/>
    </location>
</feature>
<evidence type="ECO:0000313" key="8">
    <source>
        <dbReference type="Ensembl" id="ENSGMOP00000012493.2"/>
    </source>
</evidence>
<accession>A0A8C4ZET8</accession>
<evidence type="ECO:0000259" key="7">
    <source>
        <dbReference type="PROSITE" id="PS50102"/>
    </source>
</evidence>
<gene>
    <name evidence="8" type="primary">rbm34</name>
</gene>
<dbReference type="RefSeq" id="XP_030206935.1">
    <property type="nucleotide sequence ID" value="XM_030351075.1"/>
</dbReference>
<protein>
    <recommendedName>
        <fullName evidence="7">RRM domain-containing protein</fullName>
    </recommendedName>
</protein>
<dbReference type="AlphaFoldDB" id="A0A8C4ZET8"/>
<proteinExistence type="inferred from homology"/>
<comment type="subcellular location">
    <subcellularLocation>
        <location evidence="1">Nucleus</location>
        <location evidence="1">Nucleolus</location>
    </subcellularLocation>
</comment>
<dbReference type="OrthoDB" id="442677at2759"/>
<dbReference type="InterPro" id="IPR034221">
    <property type="entry name" value="RBM34_RRM2"/>
</dbReference>
<evidence type="ECO:0000256" key="4">
    <source>
        <dbReference type="ARBA" id="ARBA00023242"/>
    </source>
</evidence>
<reference evidence="8" key="2">
    <citation type="submission" date="2025-09" db="UniProtKB">
        <authorList>
            <consortium name="Ensembl"/>
        </authorList>
    </citation>
    <scope>IDENTIFICATION</scope>
</reference>
<keyword evidence="4" id="KW-0539">Nucleus</keyword>
<keyword evidence="3 5" id="KW-0694">RNA-binding</keyword>
<dbReference type="OMA" id="KCTDEQM"/>
<dbReference type="PROSITE" id="PS50102">
    <property type="entry name" value="RRM"/>
    <property type="match status" value="2"/>
</dbReference>
<dbReference type="Ensembl" id="ENSGMOT00000012823.2">
    <property type="protein sequence ID" value="ENSGMOP00000012493.2"/>
    <property type="gene ID" value="ENSGMOG00000011683.2"/>
</dbReference>
<feature type="compositionally biased region" description="Basic residues" evidence="6">
    <location>
        <begin position="332"/>
        <end position="341"/>
    </location>
</feature>
<name>A0A8C4ZET8_GADMO</name>
<dbReference type="CDD" id="cd12394">
    <property type="entry name" value="RRM1_RBM34"/>
    <property type="match status" value="1"/>
</dbReference>
<evidence type="ECO:0000256" key="5">
    <source>
        <dbReference type="PROSITE-ProRule" id="PRU00176"/>
    </source>
</evidence>
<dbReference type="Pfam" id="PF00076">
    <property type="entry name" value="RRM_1"/>
    <property type="match status" value="1"/>
</dbReference>
<dbReference type="InterPro" id="IPR000504">
    <property type="entry name" value="RRM_dom"/>
</dbReference>
<reference evidence="8" key="1">
    <citation type="submission" date="2025-08" db="UniProtKB">
        <authorList>
            <consortium name="Ensembl"/>
        </authorList>
    </citation>
    <scope>IDENTIFICATION</scope>
</reference>
<feature type="compositionally biased region" description="Basic and acidic residues" evidence="6">
    <location>
        <begin position="98"/>
        <end position="114"/>
    </location>
</feature>
<feature type="domain" description="RRM" evidence="7">
    <location>
        <begin position="261"/>
        <end position="338"/>
    </location>
</feature>
<dbReference type="CDD" id="cd12395">
    <property type="entry name" value="RRM2_RBM34"/>
    <property type="match status" value="1"/>
</dbReference>
<feature type="region of interest" description="Disordered" evidence="6">
    <location>
        <begin position="56"/>
        <end position="159"/>
    </location>
</feature>
<dbReference type="InterPro" id="IPR035979">
    <property type="entry name" value="RBD_domain_sf"/>
</dbReference>
<evidence type="ECO:0000256" key="3">
    <source>
        <dbReference type="ARBA" id="ARBA00022884"/>
    </source>
</evidence>
<dbReference type="Proteomes" id="UP000694546">
    <property type="component" value="Chromosome 3"/>
</dbReference>
<organism evidence="8 9">
    <name type="scientific">Gadus morhua</name>
    <name type="common">Atlantic cod</name>
    <dbReference type="NCBI Taxonomy" id="8049"/>
    <lineage>
        <taxon>Eukaryota</taxon>
        <taxon>Metazoa</taxon>
        <taxon>Chordata</taxon>
        <taxon>Craniata</taxon>
        <taxon>Vertebrata</taxon>
        <taxon>Euteleostomi</taxon>
        <taxon>Actinopterygii</taxon>
        <taxon>Neopterygii</taxon>
        <taxon>Teleostei</taxon>
        <taxon>Neoteleostei</taxon>
        <taxon>Acanthomorphata</taxon>
        <taxon>Zeiogadaria</taxon>
        <taxon>Gadariae</taxon>
        <taxon>Gadiformes</taxon>
        <taxon>Gadoidei</taxon>
        <taxon>Gadidae</taxon>
        <taxon>Gadus</taxon>
    </lineage>
</organism>
<dbReference type="GO" id="GO:0003723">
    <property type="term" value="F:RNA binding"/>
    <property type="evidence" value="ECO:0007669"/>
    <property type="project" value="UniProtKB-UniRule"/>
</dbReference>
<dbReference type="InterPro" id="IPR012677">
    <property type="entry name" value="Nucleotide-bd_a/b_plait_sf"/>
</dbReference>
<dbReference type="SUPFAM" id="SSF54928">
    <property type="entry name" value="RNA-binding domain, RBD"/>
    <property type="match status" value="2"/>
</dbReference>
<dbReference type="GeneID" id="115540082"/>
<dbReference type="PANTHER" id="PTHR23236:SF25">
    <property type="entry name" value="RNA-BINDING PROTEIN 34"/>
    <property type="match status" value="1"/>
</dbReference>
<keyword evidence="9" id="KW-1185">Reference proteome</keyword>
<feature type="compositionally biased region" description="Basic residues" evidence="6">
    <location>
        <begin position="408"/>
        <end position="432"/>
    </location>
</feature>
<feature type="domain" description="RRM" evidence="7">
    <location>
        <begin position="159"/>
        <end position="254"/>
    </location>
</feature>
<evidence type="ECO:0000256" key="2">
    <source>
        <dbReference type="ARBA" id="ARBA00007077"/>
    </source>
</evidence>
<sequence>MKKELKKSEAVESDQKSADYEFGQVSGSLFPTPPAGSGSLSALFSSAAPAPLLFIPAPKPAEKIPGVKKQTEPAGVKAQALQHQKKSQDEPADCQQLVDRESALQNADKQEQQKKPSKANRRKAAVALGMDEEEAVQPAKRPRNPPSASHKEDEEKKKRTVFVGNLPASFTKKGLLKLFREKGAVESTRFRSVVREDPSDSLRVATIQRKVHPMKQSLNAYVVFKDEEGACKALERNGLEVAKDFVIRVDSVTESTHDHKRSVFVGNLAFELTEATLREHFEGCGAVTAVRLIRDKNTGLGKGFGYILFESADSVQLALKLDGTPLATRKVRVKRSVKKDKKVTPSSAAAGGGAKKGSTGPGRGGGAKERPAPGKGVNAAAFQRRVAMKTKPAKPSSFRGEMTDSTKTKNKSKTKSKKKFQKIKGTKTKGQKPKGEKPKGEKPKGPKPKAQKPKGQKTKGQKTKGQKTKAQK</sequence>
<feature type="compositionally biased region" description="Gly residues" evidence="6">
    <location>
        <begin position="350"/>
        <end position="365"/>
    </location>
</feature>
<dbReference type="GeneTree" id="ENSGT00390000011249"/>
<feature type="compositionally biased region" description="Basic residues" evidence="6">
    <location>
        <begin position="445"/>
        <end position="472"/>
    </location>
</feature>
<evidence type="ECO:0000313" key="9">
    <source>
        <dbReference type="Proteomes" id="UP000694546"/>
    </source>
</evidence>
<feature type="compositionally biased region" description="Basic and acidic residues" evidence="6">
    <location>
        <begin position="433"/>
        <end position="444"/>
    </location>
</feature>
<dbReference type="Gene3D" id="3.30.70.330">
    <property type="match status" value="2"/>
</dbReference>
<evidence type="ECO:0000256" key="6">
    <source>
        <dbReference type="SAM" id="MobiDB-lite"/>
    </source>
</evidence>
<evidence type="ECO:0000256" key="1">
    <source>
        <dbReference type="ARBA" id="ARBA00004604"/>
    </source>
</evidence>
<comment type="similarity">
    <text evidence="2">Belongs to the RRM RBM34 family.</text>
</comment>
<feature type="region of interest" description="Disordered" evidence="6">
    <location>
        <begin position="332"/>
        <end position="472"/>
    </location>
</feature>
<dbReference type="PANTHER" id="PTHR23236">
    <property type="entry name" value="EUKARYOTIC TRANSLATION INITIATION FACTOR 4B/4H"/>
    <property type="match status" value="1"/>
</dbReference>